<dbReference type="PROSITE" id="PS00018">
    <property type="entry name" value="EF_HAND_1"/>
    <property type="match status" value="3"/>
</dbReference>
<dbReference type="InterPro" id="IPR011992">
    <property type="entry name" value="EF-hand-dom_pair"/>
</dbReference>
<protein>
    <recommendedName>
        <fullName evidence="4">EF-hand domain-containing protein</fullName>
    </recommendedName>
</protein>
<evidence type="ECO:0000313" key="6">
    <source>
        <dbReference type="Proteomes" id="UP000077202"/>
    </source>
</evidence>
<dbReference type="AlphaFoldDB" id="A0A176VMU6"/>
<dbReference type="Gene3D" id="1.10.238.10">
    <property type="entry name" value="EF-hand"/>
    <property type="match status" value="2"/>
</dbReference>
<keyword evidence="6" id="KW-1185">Reference proteome</keyword>
<dbReference type="Proteomes" id="UP000077202">
    <property type="component" value="Unassembled WGS sequence"/>
</dbReference>
<comment type="caution">
    <text evidence="5">The sequence shown here is derived from an EMBL/GenBank/DDBJ whole genome shotgun (WGS) entry which is preliminary data.</text>
</comment>
<dbReference type="GO" id="GO:0043226">
    <property type="term" value="C:organelle"/>
    <property type="evidence" value="ECO:0007669"/>
    <property type="project" value="UniProtKB-ARBA"/>
</dbReference>
<dbReference type="GO" id="GO:0005509">
    <property type="term" value="F:calcium ion binding"/>
    <property type="evidence" value="ECO:0007669"/>
    <property type="project" value="InterPro"/>
</dbReference>
<keyword evidence="2" id="KW-0677">Repeat</keyword>
<dbReference type="EMBL" id="LVLJ01003243">
    <property type="protein sequence ID" value="OAE22269.1"/>
    <property type="molecule type" value="Genomic_DNA"/>
</dbReference>
<reference evidence="5" key="1">
    <citation type="submission" date="2016-03" db="EMBL/GenBank/DDBJ databases">
        <title>Mechanisms controlling the formation of the plant cell surface in tip-growing cells are functionally conserved among land plants.</title>
        <authorList>
            <person name="Honkanen S."/>
            <person name="Jones V.A."/>
            <person name="Morieri G."/>
            <person name="Champion C."/>
            <person name="Hetherington A.J."/>
            <person name="Kelly S."/>
            <person name="Saint-Marcoux D."/>
            <person name="Proust H."/>
            <person name="Prescott H."/>
            <person name="Dolan L."/>
        </authorList>
    </citation>
    <scope>NUCLEOTIDE SEQUENCE [LARGE SCALE GENOMIC DNA]</scope>
    <source>
        <tissue evidence="5">Whole gametophyte</tissue>
    </source>
</reference>
<organism evidence="5 6">
    <name type="scientific">Marchantia polymorpha subsp. ruderalis</name>
    <dbReference type="NCBI Taxonomy" id="1480154"/>
    <lineage>
        <taxon>Eukaryota</taxon>
        <taxon>Viridiplantae</taxon>
        <taxon>Streptophyta</taxon>
        <taxon>Embryophyta</taxon>
        <taxon>Marchantiophyta</taxon>
        <taxon>Marchantiopsida</taxon>
        <taxon>Marchantiidae</taxon>
        <taxon>Marchantiales</taxon>
        <taxon>Marchantiaceae</taxon>
        <taxon>Marchantia</taxon>
    </lineage>
</organism>
<name>A0A176VMU6_MARPO</name>
<dbReference type="SMART" id="SM00054">
    <property type="entry name" value="EFh"/>
    <property type="match status" value="3"/>
</dbReference>
<evidence type="ECO:0000313" key="5">
    <source>
        <dbReference type="EMBL" id="OAE22269.1"/>
    </source>
</evidence>
<feature type="domain" description="EF-hand" evidence="4">
    <location>
        <begin position="162"/>
        <end position="197"/>
    </location>
</feature>
<dbReference type="PANTHER" id="PTHR10891">
    <property type="entry name" value="EF-HAND CALCIUM-BINDING DOMAIN CONTAINING PROTEIN"/>
    <property type="match status" value="1"/>
</dbReference>
<evidence type="ECO:0000256" key="1">
    <source>
        <dbReference type="ARBA" id="ARBA00022723"/>
    </source>
</evidence>
<gene>
    <name evidence="5" type="ORF">AXG93_3491s1090</name>
</gene>
<keyword evidence="3" id="KW-0106">Calcium</keyword>
<keyword evidence="1" id="KW-0479">Metal-binding</keyword>
<dbReference type="SUPFAM" id="SSF47473">
    <property type="entry name" value="EF-hand"/>
    <property type="match status" value="1"/>
</dbReference>
<dbReference type="InterPro" id="IPR018247">
    <property type="entry name" value="EF_Hand_1_Ca_BS"/>
</dbReference>
<sequence>MEGMMSKFPFNLFDRRWYYQSIVSKSTGANETAPQTAPPAATPAVEDVEISNSLAAVDLNGDKSSAEMTGSQEVTPPKQVPDEAEMRRVFEKLDENKDGVICSDELKHFMEKLGFEMSEEDLQAMVKTVDDNEDGTVDFDEFYSLYQQITGVAPEKDEAPEDEDDSLLDAFQIFDKDQDGYITAQELQKVLVNLGMPEGNSLKKCQKMIESVDADDISRTQLNNQLRMVVKLWLNSGCASAYMWFRASGDLAESLINTDGEVVGLNLAALVGSKLWTFAML</sequence>
<evidence type="ECO:0000259" key="4">
    <source>
        <dbReference type="PROSITE" id="PS50222"/>
    </source>
</evidence>
<dbReference type="InterPro" id="IPR002048">
    <property type="entry name" value="EF_hand_dom"/>
</dbReference>
<dbReference type="FunFam" id="1.10.238.10:FF:000178">
    <property type="entry name" value="Calmodulin-2 A"/>
    <property type="match status" value="1"/>
</dbReference>
<dbReference type="Pfam" id="PF13499">
    <property type="entry name" value="EF-hand_7"/>
    <property type="match status" value="1"/>
</dbReference>
<evidence type="ECO:0000256" key="2">
    <source>
        <dbReference type="ARBA" id="ARBA00022737"/>
    </source>
</evidence>
<feature type="domain" description="EF-hand" evidence="4">
    <location>
        <begin position="81"/>
        <end position="116"/>
    </location>
</feature>
<feature type="domain" description="EF-hand" evidence="4">
    <location>
        <begin position="117"/>
        <end position="152"/>
    </location>
</feature>
<accession>A0A176VMU6</accession>
<dbReference type="InterPro" id="IPR039647">
    <property type="entry name" value="EF_hand_pair_protein_CML-like"/>
</dbReference>
<evidence type="ECO:0000256" key="3">
    <source>
        <dbReference type="ARBA" id="ARBA00022837"/>
    </source>
</evidence>
<dbReference type="PROSITE" id="PS50222">
    <property type="entry name" value="EF_HAND_2"/>
    <property type="match status" value="3"/>
</dbReference>
<dbReference type="Pfam" id="PF13405">
    <property type="entry name" value="EF-hand_6"/>
    <property type="match status" value="1"/>
</dbReference>
<proteinExistence type="predicted"/>
<dbReference type="CDD" id="cd15898">
    <property type="entry name" value="EFh_PI-PLC"/>
    <property type="match status" value="1"/>
</dbReference>